<keyword evidence="3" id="KW-1185">Reference proteome</keyword>
<accession>A0A4Z0Y2X7</accession>
<reference evidence="2 3" key="1">
    <citation type="submission" date="2019-03" db="EMBL/GenBank/DDBJ databases">
        <title>Draft genome sequence of Xylaria hypoxylon DSM 108379, a ubiquitous saprotrophic-parasitic fungi on hardwood.</title>
        <authorList>
            <person name="Buettner E."/>
            <person name="Leonhardt S."/>
            <person name="Gebauer A.M."/>
            <person name="Liers C."/>
            <person name="Hofrichter M."/>
            <person name="Kellner H."/>
        </authorList>
    </citation>
    <scope>NUCLEOTIDE SEQUENCE [LARGE SCALE GENOMIC DNA]</scope>
    <source>
        <strain evidence="2 3">DSM 108379</strain>
    </source>
</reference>
<dbReference type="EMBL" id="SKBN01000419">
    <property type="protein sequence ID" value="TGJ78279.1"/>
    <property type="molecule type" value="Genomic_DNA"/>
</dbReference>
<protein>
    <submittedName>
        <fullName evidence="2">Uncharacterized protein</fullName>
    </submittedName>
</protein>
<dbReference type="AlphaFoldDB" id="A0A4Z0Y2X7"/>
<dbReference type="Proteomes" id="UP000297716">
    <property type="component" value="Unassembled WGS sequence"/>
</dbReference>
<name>A0A4Z0Y2X7_9PEZI</name>
<evidence type="ECO:0000256" key="1">
    <source>
        <dbReference type="SAM" id="MobiDB-lite"/>
    </source>
</evidence>
<evidence type="ECO:0000313" key="3">
    <source>
        <dbReference type="Proteomes" id="UP000297716"/>
    </source>
</evidence>
<comment type="caution">
    <text evidence="2">The sequence shown here is derived from an EMBL/GenBank/DDBJ whole genome shotgun (WGS) entry which is preliminary data.</text>
</comment>
<feature type="region of interest" description="Disordered" evidence="1">
    <location>
        <begin position="1"/>
        <end position="61"/>
    </location>
</feature>
<feature type="compositionally biased region" description="Polar residues" evidence="1">
    <location>
        <begin position="1"/>
        <end position="20"/>
    </location>
</feature>
<organism evidence="2 3">
    <name type="scientific">Xylaria hypoxylon</name>
    <dbReference type="NCBI Taxonomy" id="37992"/>
    <lineage>
        <taxon>Eukaryota</taxon>
        <taxon>Fungi</taxon>
        <taxon>Dikarya</taxon>
        <taxon>Ascomycota</taxon>
        <taxon>Pezizomycotina</taxon>
        <taxon>Sordariomycetes</taxon>
        <taxon>Xylariomycetidae</taxon>
        <taxon>Xylariales</taxon>
        <taxon>Xylariaceae</taxon>
        <taxon>Xylaria</taxon>
    </lineage>
</organism>
<feature type="compositionally biased region" description="Polar residues" evidence="1">
    <location>
        <begin position="218"/>
        <end position="227"/>
    </location>
</feature>
<feature type="region of interest" description="Disordered" evidence="1">
    <location>
        <begin position="210"/>
        <end position="235"/>
    </location>
</feature>
<sequence>MTPLTESGTRSSPRSINTDEASPLANARPTPPRSQPIAIELPAPKKVSSAPVYTPPAPLSARGDLPGGYFPLHEEQTRVYRSHPFELDATKARMKSIQLASKESPSSILALGHPIVKEDIGPATTNVPPAKADRAMEIPQLNMANLIRSESALTSNTPVASYMPLGDQRSHSPMGKYYPSNYEKRKGEKRKKGNNQHRLAISESTVSNSIKPEPQVPVINQTSTTGHSRNESEAKRRLQQYQRDMIAQATIALNHGNVNEATLGSIRSLGFSNMMNPSKPRLIPLGSPGPVTPMELEGSEDGYLEVHGASRVMTEEGRIRQEGDASPVL</sequence>
<proteinExistence type="predicted"/>
<gene>
    <name evidence="2" type="ORF">E0Z10_g10488</name>
</gene>
<dbReference type="OrthoDB" id="5403157at2759"/>
<evidence type="ECO:0000313" key="2">
    <source>
        <dbReference type="EMBL" id="TGJ78279.1"/>
    </source>
</evidence>